<sequence length="196" mass="20738">MATASRQRVTVDLRGAADRLHAFAAARHMTTAAVVRMAIRQTLDGQVGADSTVTQPARTLIDRAAIKVTIRLAPEAATALVRRAHAADVSQGAYVAGLLEGSPPPMRPSDHGDAVAALAKSTDALAGLRVDLNAFTRMMRMAGANGLAGQDANLDVMSKQMLEHIAIAARLIIGLQPYARARRERLAAPRTSKRSS</sequence>
<reference evidence="1" key="1">
    <citation type="submission" date="2021-11" db="EMBL/GenBank/DDBJ databases">
        <title>BS-T2-15 a new species belonging to the Comamonadaceae family isolated from the soil of a French oak forest.</title>
        <authorList>
            <person name="Mieszkin S."/>
            <person name="Alain K."/>
        </authorList>
    </citation>
    <scope>NUCLEOTIDE SEQUENCE</scope>
    <source>
        <strain evidence="1">BS-T2-15</strain>
    </source>
</reference>
<name>A0A9X2C469_9BURK</name>
<gene>
    <name evidence="1" type="ORF">LPC04_27490</name>
</gene>
<comment type="caution">
    <text evidence="1">The sequence shown here is derived from an EMBL/GenBank/DDBJ whole genome shotgun (WGS) entry which is preliminary data.</text>
</comment>
<accession>A0A9X2C469</accession>
<dbReference type="EMBL" id="JAJLJH010000015">
    <property type="protein sequence ID" value="MCK9689479.1"/>
    <property type="molecule type" value="Genomic_DNA"/>
</dbReference>
<keyword evidence="2" id="KW-1185">Reference proteome</keyword>
<organism evidence="1 2">
    <name type="scientific">Scleromatobacter humisilvae</name>
    <dbReference type="NCBI Taxonomy" id="2897159"/>
    <lineage>
        <taxon>Bacteria</taxon>
        <taxon>Pseudomonadati</taxon>
        <taxon>Pseudomonadota</taxon>
        <taxon>Betaproteobacteria</taxon>
        <taxon>Burkholderiales</taxon>
        <taxon>Sphaerotilaceae</taxon>
        <taxon>Scleromatobacter</taxon>
    </lineage>
</organism>
<evidence type="ECO:0000313" key="2">
    <source>
        <dbReference type="Proteomes" id="UP001139353"/>
    </source>
</evidence>
<protein>
    <submittedName>
        <fullName evidence="1">Uncharacterized protein</fullName>
    </submittedName>
</protein>
<dbReference type="AlphaFoldDB" id="A0A9X2C469"/>
<dbReference type="Proteomes" id="UP001139353">
    <property type="component" value="Unassembled WGS sequence"/>
</dbReference>
<evidence type="ECO:0000313" key="1">
    <source>
        <dbReference type="EMBL" id="MCK9689479.1"/>
    </source>
</evidence>
<proteinExistence type="predicted"/>
<dbReference type="RefSeq" id="WP_275685531.1">
    <property type="nucleotide sequence ID" value="NZ_JAJLJH010000015.1"/>
</dbReference>